<keyword evidence="2" id="KW-1185">Reference proteome</keyword>
<dbReference type="SUPFAM" id="SSF55961">
    <property type="entry name" value="Bet v1-like"/>
    <property type="match status" value="1"/>
</dbReference>
<dbReference type="EMBL" id="QGTJ01000002">
    <property type="protein sequence ID" value="PWV64539.1"/>
    <property type="molecule type" value="Genomic_DNA"/>
</dbReference>
<dbReference type="InterPro" id="IPR023393">
    <property type="entry name" value="START-like_dom_sf"/>
</dbReference>
<dbReference type="Gene3D" id="3.30.530.20">
    <property type="match status" value="1"/>
</dbReference>
<comment type="caution">
    <text evidence="1">The sequence shown here is derived from an EMBL/GenBank/DDBJ whole genome shotgun (WGS) entry which is preliminary data.</text>
</comment>
<dbReference type="PANTHER" id="PTHR39332:SF7">
    <property type="entry name" value="SRPBCC FAMILY PROTEIN"/>
    <property type="match status" value="1"/>
</dbReference>
<dbReference type="InterPro" id="IPR019587">
    <property type="entry name" value="Polyketide_cyclase/dehydratase"/>
</dbReference>
<dbReference type="Proteomes" id="UP000246569">
    <property type="component" value="Unassembled WGS sequence"/>
</dbReference>
<evidence type="ECO:0000313" key="2">
    <source>
        <dbReference type="Proteomes" id="UP000246569"/>
    </source>
</evidence>
<dbReference type="Pfam" id="PF10604">
    <property type="entry name" value="Polyketide_cyc2"/>
    <property type="match status" value="1"/>
</dbReference>
<reference evidence="1 2" key="1">
    <citation type="submission" date="2018-05" db="EMBL/GenBank/DDBJ databases">
        <title>Genomic Encyclopedia of Type Strains, Phase IV (KMG-IV): sequencing the most valuable type-strain genomes for metagenomic binning, comparative biology and taxonomic classification.</title>
        <authorList>
            <person name="Goeker M."/>
        </authorList>
    </citation>
    <scope>NUCLEOTIDE SEQUENCE [LARGE SCALE GENOMIC DNA]</scope>
    <source>
        <strain evidence="1 2">DSM 23606</strain>
    </source>
</reference>
<dbReference type="PANTHER" id="PTHR39332">
    <property type="entry name" value="BLL4707 PROTEIN"/>
    <property type="match status" value="1"/>
</dbReference>
<dbReference type="AlphaFoldDB" id="A0A317MXV7"/>
<organism evidence="1 2">
    <name type="scientific">Plasticicumulans acidivorans</name>
    <dbReference type="NCBI Taxonomy" id="886464"/>
    <lineage>
        <taxon>Bacteria</taxon>
        <taxon>Pseudomonadati</taxon>
        <taxon>Pseudomonadota</taxon>
        <taxon>Gammaproteobacteria</taxon>
        <taxon>Candidatus Competibacteraceae</taxon>
        <taxon>Plasticicumulans</taxon>
    </lineage>
</organism>
<proteinExistence type="predicted"/>
<name>A0A317MXV7_9GAMM</name>
<evidence type="ECO:0000313" key="1">
    <source>
        <dbReference type="EMBL" id="PWV64539.1"/>
    </source>
</evidence>
<dbReference type="OrthoDB" id="1364128at2"/>
<sequence>MMSGVNLSTELPVSPEQIWELIGGFHALGAWHPAIETSELEGGGRIRRLKLVGGGEIVEKLERFDDQAHTYTYSIVESPLPVANYTSTLRVTPSADGKGAKLEWSGAFDPAGLSENEAVAAVRGVYEAGFENLRKLISLAKS</sequence>
<dbReference type="CDD" id="cd07821">
    <property type="entry name" value="PYR_PYL_RCAR_like"/>
    <property type="match status" value="1"/>
</dbReference>
<protein>
    <submittedName>
        <fullName evidence="1">Polyketide cyclase/dehydrase/lipid transport protein</fullName>
    </submittedName>
</protein>
<gene>
    <name evidence="1" type="ORF">C7443_102188</name>
</gene>
<accession>A0A317MXV7</accession>